<dbReference type="Proteomes" id="UP000244378">
    <property type="component" value="Unassembled WGS sequence"/>
</dbReference>
<dbReference type="EMBL" id="WAGD01000050">
    <property type="protein sequence ID" value="KAB0875287.1"/>
    <property type="molecule type" value="Genomic_DNA"/>
</dbReference>
<comment type="caution">
    <text evidence="2">The sequence shown here is derived from an EMBL/GenBank/DDBJ whole genome shotgun (WGS) entry which is preliminary data.</text>
</comment>
<reference evidence="2 3" key="1">
    <citation type="submission" date="2016-12" db="EMBL/GenBank/DDBJ databases">
        <title>Analysis of the Molecular Diversity Among Cronobacter Species Isolated from Filth Flies Using a Pan Genomic DNA Microarray.</title>
        <authorList>
            <person name="Pava-Ripoll M."/>
            <person name="Tall B."/>
            <person name="Farber J."/>
            <person name="Fanning S."/>
            <person name="Lehner A."/>
            <person name="Stephan R."/>
            <person name="Pagotto F."/>
            <person name="Iverson C."/>
            <person name="Ziobro G."/>
            <person name="Miller A."/>
            <person name="Pearson R."/>
            <person name="Yan Q."/>
            <person name="Kim M."/>
            <person name="Jeong S."/>
            <person name="Park J."/>
            <person name="Jun S."/>
            <person name="Choi H."/>
            <person name="Chung T."/>
            <person name="Yoo Y."/>
            <person name="Park E."/>
            <person name="Hwang S."/>
            <person name="Lee B."/>
            <person name="Sathyamoorthy V."/>
            <person name="Carter L."/>
            <person name="Mammel M."/>
            <person name="Jackson S."/>
            <person name="Kothary M."/>
            <person name="Patel I."/>
            <person name="Grim C."/>
            <person name="Gopinath G."/>
            <person name="Gangiredla J."/>
            <person name="Chase H."/>
        </authorList>
    </citation>
    <scope>NUCLEOTIDE SEQUENCE [LARGE SCALE GENOMIC DNA]</scope>
    <source>
        <strain evidence="2 3">MOD1-Md1s</strain>
    </source>
</reference>
<reference evidence="1 4" key="2">
    <citation type="submission" date="2019-08" db="EMBL/GenBank/DDBJ databases">
        <title>Prevalence, distribution, and phylogeny of type two toxin-antitoxin genes possessed by Cronobacter species where C. sakazakii homologs follow sequence type lineages.</title>
        <authorList>
            <person name="Finkelstein S."/>
            <person name="Negrete F."/>
            <person name="Jang H."/>
            <person name="Gopinath G.R."/>
            <person name="Tall B.D."/>
        </authorList>
    </citation>
    <scope>NUCLEOTIDE SEQUENCE [LARGE SCALE GENOMIC DNA]</scope>
    <source>
        <strain evidence="1 4">MOD1_GK1257</strain>
    </source>
</reference>
<protein>
    <submittedName>
        <fullName evidence="2">Uncharacterized protein</fullName>
    </submittedName>
</protein>
<sequence length="69" mass="7617">MHLPVLIVNVHPLSLNPPLAGRSSLAEQYMICGCLYGSELKRERNKQSGAFLSCLYGSEQERILPGCLN</sequence>
<organism evidence="2 3">
    <name type="scientific">Cronobacter muytjensii</name>
    <dbReference type="NCBI Taxonomy" id="413501"/>
    <lineage>
        <taxon>Bacteria</taxon>
        <taxon>Pseudomonadati</taxon>
        <taxon>Pseudomonadota</taxon>
        <taxon>Gammaproteobacteria</taxon>
        <taxon>Enterobacterales</taxon>
        <taxon>Enterobacteriaceae</taxon>
        <taxon>Cronobacter</taxon>
    </lineage>
</organism>
<gene>
    <name evidence="2" type="ORF">AUN14_19665</name>
    <name evidence="1" type="ORF">FZI19_15875</name>
</gene>
<accession>A0A2T7AJX8</accession>
<dbReference type="Proteomes" id="UP000469927">
    <property type="component" value="Unassembled WGS sequence"/>
</dbReference>
<dbReference type="AlphaFoldDB" id="A0A2T7AJX8"/>
<name>A0A2T7AJX8_9ENTR</name>
<keyword evidence="4" id="KW-1185">Reference proteome</keyword>
<dbReference type="EMBL" id="MSAE01000051">
    <property type="protein sequence ID" value="PUX08728.1"/>
    <property type="molecule type" value="Genomic_DNA"/>
</dbReference>
<evidence type="ECO:0000313" key="1">
    <source>
        <dbReference type="EMBL" id="KAB0875287.1"/>
    </source>
</evidence>
<evidence type="ECO:0000313" key="3">
    <source>
        <dbReference type="Proteomes" id="UP000244378"/>
    </source>
</evidence>
<proteinExistence type="predicted"/>
<evidence type="ECO:0000313" key="2">
    <source>
        <dbReference type="EMBL" id="PUX08728.1"/>
    </source>
</evidence>
<evidence type="ECO:0000313" key="4">
    <source>
        <dbReference type="Proteomes" id="UP000469927"/>
    </source>
</evidence>